<sequence>MRTKPDILAVGGAHIDRRGQISDAYAPAASNPGTMREDVGGGVFNALRTAVRRGASASLLSMRGGDAAGETVAMAITRAGIADLSAVFLDRATPSYTALIDREGELIVGLADMSLYDLAFPKQIRRSKIREAIATADALFCDANLPQAALERLALSAEGKPIFAIAISPAKAVRLVPVFSRLTTIFLNRREAAALTGQEQEASMAVFMADLRQAGLNSGVITDGSNPVFGFDADGGFTLAPPPLPQIADVTGAGDALAGATVAAMLRGLPLRAALREGVAAAALAIGSPLAVPEFTESDFETALALVPSAREMA</sequence>
<dbReference type="Proteomes" id="UP000191905">
    <property type="component" value="Unassembled WGS sequence"/>
</dbReference>
<dbReference type="InterPro" id="IPR029056">
    <property type="entry name" value="Ribokinase-like"/>
</dbReference>
<evidence type="ECO:0000256" key="2">
    <source>
        <dbReference type="ARBA" id="ARBA00022777"/>
    </source>
</evidence>
<dbReference type="Pfam" id="PF00294">
    <property type="entry name" value="PfkB"/>
    <property type="match status" value="1"/>
</dbReference>
<keyword evidence="2 4" id="KW-0418">Kinase</keyword>
<dbReference type="PANTHER" id="PTHR10584:SF167">
    <property type="entry name" value="PFKB DOMAIN PROTEIN"/>
    <property type="match status" value="1"/>
</dbReference>
<accession>A0A1V8RTX9</accession>
<evidence type="ECO:0000256" key="1">
    <source>
        <dbReference type="ARBA" id="ARBA00022679"/>
    </source>
</evidence>
<dbReference type="PANTHER" id="PTHR10584">
    <property type="entry name" value="SUGAR KINASE"/>
    <property type="match status" value="1"/>
</dbReference>
<dbReference type="OrthoDB" id="9806249at2"/>
<dbReference type="GO" id="GO:0016301">
    <property type="term" value="F:kinase activity"/>
    <property type="evidence" value="ECO:0007669"/>
    <property type="project" value="UniProtKB-KW"/>
</dbReference>
<reference evidence="4 5" key="1">
    <citation type="journal article" date="2016" name="Int. J. Syst. Evol. Microbiol.">
        <title>Pseudaminobacter manganicus sp. nov., isolated from sludge of a manganese mine.</title>
        <authorList>
            <person name="Li J."/>
            <person name="Huang J."/>
            <person name="Liao S."/>
            <person name="Wang G."/>
        </authorList>
    </citation>
    <scope>NUCLEOTIDE SEQUENCE [LARGE SCALE GENOMIC DNA]</scope>
    <source>
        <strain evidence="4 5">JH-7</strain>
    </source>
</reference>
<protein>
    <submittedName>
        <fullName evidence="4">Carbohydrate kinase</fullName>
    </submittedName>
</protein>
<dbReference type="AlphaFoldDB" id="A0A1V8RTX9"/>
<feature type="domain" description="Carbohydrate kinase PfkB" evidence="3">
    <location>
        <begin position="6"/>
        <end position="290"/>
    </location>
</feature>
<dbReference type="SUPFAM" id="SSF53613">
    <property type="entry name" value="Ribokinase-like"/>
    <property type="match status" value="1"/>
</dbReference>
<evidence type="ECO:0000313" key="4">
    <source>
        <dbReference type="EMBL" id="OQM76652.1"/>
    </source>
</evidence>
<dbReference type="EMBL" id="MDET01000006">
    <property type="protein sequence ID" value="OQM76652.1"/>
    <property type="molecule type" value="Genomic_DNA"/>
</dbReference>
<proteinExistence type="predicted"/>
<organism evidence="4 5">
    <name type="scientific">Manganibacter manganicus</name>
    <dbReference type="NCBI Taxonomy" id="1873176"/>
    <lineage>
        <taxon>Bacteria</taxon>
        <taxon>Pseudomonadati</taxon>
        <taxon>Pseudomonadota</taxon>
        <taxon>Alphaproteobacteria</taxon>
        <taxon>Hyphomicrobiales</taxon>
        <taxon>Phyllobacteriaceae</taxon>
        <taxon>Manganibacter</taxon>
    </lineage>
</organism>
<dbReference type="CDD" id="cd01941">
    <property type="entry name" value="YeiC_kinase_like"/>
    <property type="match status" value="1"/>
</dbReference>
<comment type="caution">
    <text evidence="4">The sequence shown here is derived from an EMBL/GenBank/DDBJ whole genome shotgun (WGS) entry which is preliminary data.</text>
</comment>
<gene>
    <name evidence="4" type="ORF">BFN67_13560</name>
</gene>
<dbReference type="RefSeq" id="WP_080918658.1">
    <property type="nucleotide sequence ID" value="NZ_MDET01000006.1"/>
</dbReference>
<dbReference type="STRING" id="1873176.BFN67_13560"/>
<name>A0A1V8RTX9_9HYPH</name>
<evidence type="ECO:0000259" key="3">
    <source>
        <dbReference type="Pfam" id="PF00294"/>
    </source>
</evidence>
<dbReference type="Gene3D" id="3.40.1190.20">
    <property type="match status" value="1"/>
</dbReference>
<dbReference type="InterPro" id="IPR011611">
    <property type="entry name" value="PfkB_dom"/>
</dbReference>
<keyword evidence="1" id="KW-0808">Transferase</keyword>
<keyword evidence="5" id="KW-1185">Reference proteome</keyword>
<evidence type="ECO:0000313" key="5">
    <source>
        <dbReference type="Proteomes" id="UP000191905"/>
    </source>
</evidence>